<comment type="caution">
    <text evidence="1">The sequence shown here is derived from an EMBL/GenBank/DDBJ whole genome shotgun (WGS) entry which is preliminary data.</text>
</comment>
<evidence type="ECO:0000313" key="2">
    <source>
        <dbReference type="Proteomes" id="UP000607397"/>
    </source>
</evidence>
<dbReference type="PANTHER" id="PTHR42841">
    <property type="entry name" value="AMINE OXIDASE"/>
    <property type="match status" value="1"/>
</dbReference>
<proteinExistence type="predicted"/>
<keyword evidence="1" id="KW-0575">Peroxidase</keyword>
<dbReference type="SUPFAM" id="SSF56634">
    <property type="entry name" value="Heme-dependent catalase-like"/>
    <property type="match status" value="1"/>
</dbReference>
<dbReference type="GO" id="GO:0020037">
    <property type="term" value="F:heme binding"/>
    <property type="evidence" value="ECO:0007669"/>
    <property type="project" value="InterPro"/>
</dbReference>
<dbReference type="AlphaFoldDB" id="A0A8K1ZW34"/>
<dbReference type="Proteomes" id="UP000607397">
    <property type="component" value="Unassembled WGS sequence"/>
</dbReference>
<name>A0A8K1ZW34_9CYAN</name>
<organism evidence="1 2">
    <name type="scientific">Petrachloros mirabilis ULC683</name>
    <dbReference type="NCBI Taxonomy" id="2781853"/>
    <lineage>
        <taxon>Bacteria</taxon>
        <taxon>Bacillati</taxon>
        <taxon>Cyanobacteriota</taxon>
        <taxon>Cyanophyceae</taxon>
        <taxon>Synechococcales</taxon>
        <taxon>Petrachlorosaceae</taxon>
        <taxon>Petrachloros</taxon>
        <taxon>Petrachloros mirabilis</taxon>
    </lineage>
</organism>
<dbReference type="EC" id="1.11.1.6" evidence="1"/>
<dbReference type="SUPFAM" id="SSF48484">
    <property type="entry name" value="Lipoxigenase"/>
    <property type="match status" value="1"/>
</dbReference>
<dbReference type="InterPro" id="IPR020835">
    <property type="entry name" value="Catalase_sf"/>
</dbReference>
<reference evidence="1" key="1">
    <citation type="submission" date="2019-12" db="EMBL/GenBank/DDBJ databases">
        <title>High-Quality draft genome sequences of three cyanobacteria isolated from the limestone walls of the Old Cathedral of Coimbra.</title>
        <authorList>
            <person name="Tiago I."/>
            <person name="Soares F."/>
            <person name="Portugal A."/>
        </authorList>
    </citation>
    <scope>NUCLEOTIDE SEQUENCE [LARGE SCALE GENOMIC DNA]</scope>
    <source>
        <strain evidence="1">C</strain>
    </source>
</reference>
<keyword evidence="1" id="KW-0560">Oxidoreductase</keyword>
<dbReference type="InterPro" id="IPR036226">
    <property type="entry name" value="LipOase_C_sf"/>
</dbReference>
<sequence length="817" mass="92205">MDDSLGSTAALGNLESDPRTQQIDPAFKKLISSIAQAFGRTAQVRGRRATHSYGTVAKGVLTVLDDLDIPPHNIFCPSKQYPVLLRHANIKGFRDDGIRDGRGATVRILQGDAQVSLSELNLDQGIVDILMSTGRSFFLAEAQSFARWVAGSMKVREAMLQEFPRITPIFEEIIRDPDSYTQLHYYSETTYNFTSLNQASFFLRYRLVNDDHPTADTGWINPQFVKLPLDYLPRHASDTRPETYLQDDFRQRVLREGVRYRLQIQLQPVSADPEVNERAKDCTIPWEEADYPFHNVAVLALDCILPDELAEPLEFNPYHAPPELGLILAHSATETASVNHLRSVVYQISANMRKYQTPSSSLVDWGSGGQPPLAEQYPYGAAATPRFDETKPLPARVQPKPRFWANFGLKLIPNQVLDPALPELGIAGVLEVMGPSVVSHMPPNLTRTRPDKFSDDFFVERRLNGFNPGKLNRVYHQPWQYQVRYDCSQYGVEPAGILPSLITARFTFSGQYLHAHSIEFTLDGKTETQCPGDGDWEWSKRLFRCSEFVFQEIQSHLGRAHMNLDQYAMAYYRNVVNNPIHLLLEPHLDGLLNVNKLGASLIAGPTGFIPEASALTPEEVDGVLKDEISCLSYHWRPHVQALPDLILNHHFDRAAIAMWTLLEEYVSGFFAEHQGGIDTHWSEIEGMSADLVAHSILKPELGTLAIQSSADLQQLCVYVIYLSTFFHSWVNNKQYEDGGDVSYGTIGLWNSHDPAYNPQLVAQREARQVMLLWTLSHVRYNPIMDVGPAVLKDLIWQRRQQIEPGIPLANLMMSTNI</sequence>
<dbReference type="Gene3D" id="1.20.245.10">
    <property type="entry name" value="Lipoxygenase-1, Domain 5"/>
    <property type="match status" value="1"/>
</dbReference>
<protein>
    <submittedName>
        <fullName evidence="1">Catalase</fullName>
        <ecNumber evidence="1">1.11.1.6</ecNumber>
    </submittedName>
</protein>
<dbReference type="EMBL" id="WVIC01000010">
    <property type="protein sequence ID" value="NCJ06209.1"/>
    <property type="molecule type" value="Genomic_DNA"/>
</dbReference>
<evidence type="ECO:0000313" key="1">
    <source>
        <dbReference type="EMBL" id="NCJ06209.1"/>
    </source>
</evidence>
<keyword evidence="2" id="KW-1185">Reference proteome</keyword>
<dbReference type="Gene3D" id="2.40.180.10">
    <property type="entry name" value="Catalase core domain"/>
    <property type="match status" value="1"/>
</dbReference>
<dbReference type="RefSeq" id="WP_161824691.1">
    <property type="nucleotide sequence ID" value="NZ_WVIC01000010.1"/>
</dbReference>
<accession>A0A8K1ZW34</accession>
<dbReference type="GO" id="GO:0004096">
    <property type="term" value="F:catalase activity"/>
    <property type="evidence" value="ECO:0007669"/>
    <property type="project" value="UniProtKB-EC"/>
</dbReference>
<gene>
    <name evidence="1" type="ORF">GS597_06685</name>
</gene>